<accession>A0A919PMG6</accession>
<keyword evidence="1" id="KW-0472">Membrane</keyword>
<evidence type="ECO:0000313" key="3">
    <source>
        <dbReference type="EMBL" id="GIG47341.1"/>
    </source>
</evidence>
<reference evidence="3" key="1">
    <citation type="submission" date="2021-01" db="EMBL/GenBank/DDBJ databases">
        <title>Whole genome shotgun sequence of Dactylosporangium siamense NBRC 106093.</title>
        <authorList>
            <person name="Komaki H."/>
            <person name="Tamura T."/>
        </authorList>
    </citation>
    <scope>NUCLEOTIDE SEQUENCE</scope>
    <source>
        <strain evidence="3">NBRC 106093</strain>
    </source>
</reference>
<comment type="caution">
    <text evidence="3">The sequence shown here is derived from an EMBL/GenBank/DDBJ whole genome shotgun (WGS) entry which is preliminary data.</text>
</comment>
<evidence type="ECO:0000259" key="2">
    <source>
        <dbReference type="PROSITE" id="PS51549"/>
    </source>
</evidence>
<dbReference type="InterPro" id="IPR019545">
    <property type="entry name" value="DM13_domain"/>
</dbReference>
<keyword evidence="1" id="KW-1133">Transmembrane helix</keyword>
<evidence type="ECO:0000256" key="1">
    <source>
        <dbReference type="SAM" id="Phobius"/>
    </source>
</evidence>
<sequence>MTRKPLTWIVLAGLAVGIGFGLYWFAPWRLFTDTTVREALTSPAATTASTGAPTATPSGPVAVVVARGTFVTHEHDTSGTARVVRLPDGTHRLEIEGLDTSDGPDLRVWLTDQAVVAGKAGWQVFDDGQYVELGKLKGNKGDQVYAIPAAADLTTLRSVTIWCKRFSVSFGAAQLT</sequence>
<name>A0A919PMG6_9ACTN</name>
<feature type="domain" description="DM13" evidence="2">
    <location>
        <begin position="68"/>
        <end position="176"/>
    </location>
</feature>
<feature type="transmembrane region" description="Helical" evidence="1">
    <location>
        <begin position="6"/>
        <end position="26"/>
    </location>
</feature>
<protein>
    <recommendedName>
        <fullName evidence="2">DM13 domain-containing protein</fullName>
    </recommendedName>
</protein>
<dbReference type="Proteomes" id="UP000660611">
    <property type="component" value="Unassembled WGS sequence"/>
</dbReference>
<organism evidence="3 4">
    <name type="scientific">Dactylosporangium siamense</name>
    <dbReference type="NCBI Taxonomy" id="685454"/>
    <lineage>
        <taxon>Bacteria</taxon>
        <taxon>Bacillati</taxon>
        <taxon>Actinomycetota</taxon>
        <taxon>Actinomycetes</taxon>
        <taxon>Micromonosporales</taxon>
        <taxon>Micromonosporaceae</taxon>
        <taxon>Dactylosporangium</taxon>
    </lineage>
</organism>
<dbReference type="RefSeq" id="WP_203849081.1">
    <property type="nucleotide sequence ID" value="NZ_BAAAVW010000018.1"/>
</dbReference>
<dbReference type="Pfam" id="PF10517">
    <property type="entry name" value="DM13"/>
    <property type="match status" value="1"/>
</dbReference>
<proteinExistence type="predicted"/>
<gene>
    <name evidence="3" type="ORF">Dsi01nite_053820</name>
</gene>
<dbReference type="AlphaFoldDB" id="A0A919PMG6"/>
<dbReference type="PROSITE" id="PS51549">
    <property type="entry name" value="DM13"/>
    <property type="match status" value="1"/>
</dbReference>
<dbReference type="EMBL" id="BONQ01000083">
    <property type="protein sequence ID" value="GIG47341.1"/>
    <property type="molecule type" value="Genomic_DNA"/>
</dbReference>
<evidence type="ECO:0000313" key="4">
    <source>
        <dbReference type="Proteomes" id="UP000660611"/>
    </source>
</evidence>
<keyword evidence="4" id="KW-1185">Reference proteome</keyword>
<keyword evidence="1" id="KW-0812">Transmembrane</keyword>